<evidence type="ECO:0000313" key="10">
    <source>
        <dbReference type="EnsemblMetazoa" id="XP_022652591"/>
    </source>
</evidence>
<feature type="transmembrane region" description="Helical" evidence="8">
    <location>
        <begin position="683"/>
        <end position="704"/>
    </location>
</feature>
<keyword evidence="4" id="KW-0106">Calcium</keyword>
<feature type="transmembrane region" description="Helical" evidence="8">
    <location>
        <begin position="105"/>
        <end position="127"/>
    </location>
</feature>
<keyword evidence="3" id="KW-0050">Antiport</keyword>
<feature type="transmembrane region" description="Helical" evidence="8">
    <location>
        <begin position="573"/>
        <end position="591"/>
    </location>
</feature>
<dbReference type="OMA" id="DEDRWSK"/>
<keyword evidence="5 8" id="KW-0812">Transmembrane</keyword>
<feature type="domain" description="Sodium/calcium exchanger membrane region" evidence="9">
    <location>
        <begin position="576"/>
        <end position="724"/>
    </location>
</feature>
<feature type="transmembrane region" description="Helical" evidence="8">
    <location>
        <begin position="62"/>
        <end position="84"/>
    </location>
</feature>
<name>A0A7M7JIB7_VARDE</name>
<reference evidence="10" key="1">
    <citation type="submission" date="2021-01" db="UniProtKB">
        <authorList>
            <consortium name="EnsemblMetazoa"/>
        </authorList>
    </citation>
    <scope>IDENTIFICATION</scope>
</reference>
<feature type="domain" description="Sodium/calcium exchanger membrane region" evidence="9">
    <location>
        <begin position="71"/>
        <end position="209"/>
    </location>
</feature>
<dbReference type="OrthoDB" id="407410at2759"/>
<dbReference type="InterPro" id="IPR051359">
    <property type="entry name" value="CaCA_antiporter"/>
</dbReference>
<evidence type="ECO:0000256" key="1">
    <source>
        <dbReference type="ARBA" id="ARBA00004141"/>
    </source>
</evidence>
<keyword evidence="7 8" id="KW-0472">Membrane</keyword>
<dbReference type="EnsemblMetazoa" id="XM_022796853">
    <property type="protein sequence ID" value="XP_022652588"/>
    <property type="gene ID" value="LOC111246744"/>
</dbReference>
<evidence type="ECO:0000313" key="11">
    <source>
        <dbReference type="Proteomes" id="UP000594260"/>
    </source>
</evidence>
<feature type="transmembrane region" description="Helical" evidence="8">
    <location>
        <begin position="597"/>
        <end position="619"/>
    </location>
</feature>
<dbReference type="InterPro" id="IPR044880">
    <property type="entry name" value="NCX_ion-bd_dom_sf"/>
</dbReference>
<dbReference type="GO" id="GO:0016020">
    <property type="term" value="C:membrane"/>
    <property type="evidence" value="ECO:0007669"/>
    <property type="project" value="UniProtKB-SubCell"/>
</dbReference>
<dbReference type="Pfam" id="PF01699">
    <property type="entry name" value="Na_Ca_ex"/>
    <property type="match status" value="2"/>
</dbReference>
<dbReference type="RefSeq" id="XP_022652590.1">
    <property type="nucleotide sequence ID" value="XM_022796855.1"/>
</dbReference>
<dbReference type="GO" id="GO:0005432">
    <property type="term" value="F:calcium:sodium antiporter activity"/>
    <property type="evidence" value="ECO:0007669"/>
    <property type="project" value="TreeGrafter"/>
</dbReference>
<organism evidence="10 11">
    <name type="scientific">Varroa destructor</name>
    <name type="common">Honeybee mite</name>
    <dbReference type="NCBI Taxonomy" id="109461"/>
    <lineage>
        <taxon>Eukaryota</taxon>
        <taxon>Metazoa</taxon>
        <taxon>Ecdysozoa</taxon>
        <taxon>Arthropoda</taxon>
        <taxon>Chelicerata</taxon>
        <taxon>Arachnida</taxon>
        <taxon>Acari</taxon>
        <taxon>Parasitiformes</taxon>
        <taxon>Mesostigmata</taxon>
        <taxon>Gamasina</taxon>
        <taxon>Dermanyssoidea</taxon>
        <taxon>Varroidae</taxon>
        <taxon>Varroa</taxon>
    </lineage>
</organism>
<dbReference type="KEGG" id="vde:111246744"/>
<keyword evidence="4" id="KW-0406">Ion transport</keyword>
<evidence type="ECO:0000256" key="3">
    <source>
        <dbReference type="ARBA" id="ARBA00022449"/>
    </source>
</evidence>
<keyword evidence="6 8" id="KW-1133">Transmembrane helix</keyword>
<dbReference type="EnsemblMetazoa" id="XM_022796855">
    <property type="protein sequence ID" value="XP_022652590"/>
    <property type="gene ID" value="LOC111246744"/>
</dbReference>
<dbReference type="EnsemblMetazoa" id="XM_022796856">
    <property type="protein sequence ID" value="XP_022652591"/>
    <property type="gene ID" value="LOC111246744"/>
</dbReference>
<proteinExistence type="predicted"/>
<feature type="transmembrane region" description="Helical" evidence="8">
    <location>
        <begin position="139"/>
        <end position="159"/>
    </location>
</feature>
<sequence length="733" mass="82256">MYELQSANPFNANIFHIACELVHNYSHHLQCEFIKNTEECHEDENYIQYSTFVYCGFGSGEVVPALLLLILWIAILFIGLGVTADDFLTPALIAISNTLRLSQNIAGVTFLAFGNGAPDIISSLAGVQSARPELVIGELFGAGIFVTCAVTGSICLAQNFKITERPFLRDAIFYIGATYWAFCMFYKGQILLFYSIGFILLYFIYIAVVVASSTFYKRHKLNLDQQTKQSRDQLPGSLGSKFDRPDNPVQIGRSMDNETPPVDDPELLGVILRRSSFRDSYVRRRRRTLSGSRSQLNSHRFRFPTPNHSRANSLCSGFHFRGNSLGCEERLNKSRTNNSCLHEANPHQQQQRPRHNSFHRNGCTFRNPVHKLPAASVNEHQKLSSSFNGHSMDLPIGTHFVDFEQTDAQSSGLIINSAALSTMLTLDTALHICSNYENFQQEETRQEVESKVKIMDLPPLEEFLTQISPIDKENWHELNWFWKVFQIVKAPVYVILALTVPVVDENNHKNNWCRILNVLHCVTAPIAVMFNLKSLTFYVGNVPIIVIVSTAGMVIALAVWFTSCYDKPPPYHAAFGFAGFIVSVFWIYMLANEVVSLLKAVGIVLGLSDAFLGMTVLAWGNSVGDFISNLSVARQGFPRMAISACFGGPLLNLLLGFGLPYTWILLTDKESDSKLDYNVKIGLMYSTLCQSLISTMAIMLILGFHSRREFGAYLIFLYGVFFTAALILEILKF</sequence>
<dbReference type="GeneID" id="111246744"/>
<feature type="transmembrane region" description="Helical" evidence="8">
    <location>
        <begin position="171"/>
        <end position="187"/>
    </location>
</feature>
<feature type="transmembrane region" description="Helical" evidence="8">
    <location>
        <begin position="640"/>
        <end position="663"/>
    </location>
</feature>
<keyword evidence="4" id="KW-0109">Calcium transport</keyword>
<keyword evidence="2" id="KW-0813">Transport</keyword>
<dbReference type="FunCoup" id="A0A7M7JIB7">
    <property type="interactions" value="46"/>
</dbReference>
<evidence type="ECO:0000256" key="5">
    <source>
        <dbReference type="ARBA" id="ARBA00022692"/>
    </source>
</evidence>
<evidence type="ECO:0000256" key="4">
    <source>
        <dbReference type="ARBA" id="ARBA00022568"/>
    </source>
</evidence>
<evidence type="ECO:0000256" key="2">
    <source>
        <dbReference type="ARBA" id="ARBA00022448"/>
    </source>
</evidence>
<evidence type="ECO:0000256" key="6">
    <source>
        <dbReference type="ARBA" id="ARBA00022989"/>
    </source>
</evidence>
<evidence type="ECO:0000256" key="7">
    <source>
        <dbReference type="ARBA" id="ARBA00023136"/>
    </source>
</evidence>
<protein>
    <recommendedName>
        <fullName evidence="9">Sodium/calcium exchanger membrane region domain-containing protein</fullName>
    </recommendedName>
</protein>
<dbReference type="Proteomes" id="UP000594260">
    <property type="component" value="Unplaced"/>
</dbReference>
<dbReference type="InterPro" id="IPR004837">
    <property type="entry name" value="NaCa_Exmemb"/>
</dbReference>
<dbReference type="GO" id="GO:0006874">
    <property type="term" value="P:intracellular calcium ion homeostasis"/>
    <property type="evidence" value="ECO:0007669"/>
    <property type="project" value="TreeGrafter"/>
</dbReference>
<dbReference type="PANTHER" id="PTHR12266:SF0">
    <property type="entry name" value="MITOCHONDRIAL SODIUM_CALCIUM EXCHANGER PROTEIN"/>
    <property type="match status" value="1"/>
</dbReference>
<feature type="transmembrane region" description="Helical" evidence="8">
    <location>
        <begin position="711"/>
        <end position="731"/>
    </location>
</feature>
<feature type="transmembrane region" description="Helical" evidence="8">
    <location>
        <begin position="538"/>
        <end position="561"/>
    </location>
</feature>
<feature type="transmembrane region" description="Helical" evidence="8">
    <location>
        <begin position="193"/>
        <end position="216"/>
    </location>
</feature>
<comment type="subcellular location">
    <subcellularLocation>
        <location evidence="1">Membrane</location>
        <topology evidence="1">Multi-pass membrane protein</topology>
    </subcellularLocation>
</comment>
<evidence type="ECO:0000256" key="8">
    <source>
        <dbReference type="SAM" id="Phobius"/>
    </source>
</evidence>
<dbReference type="RefSeq" id="XP_022652591.1">
    <property type="nucleotide sequence ID" value="XM_022796856.1"/>
</dbReference>
<keyword evidence="11" id="KW-1185">Reference proteome</keyword>
<dbReference type="InParanoid" id="A0A7M7JIB7"/>
<evidence type="ECO:0000259" key="9">
    <source>
        <dbReference type="Pfam" id="PF01699"/>
    </source>
</evidence>
<dbReference type="AlphaFoldDB" id="A0A7M7JIB7"/>
<dbReference type="PANTHER" id="PTHR12266">
    <property type="entry name" value="NA+/CA2+ K+ INDEPENDENT EXCHANGER"/>
    <property type="match status" value="1"/>
</dbReference>
<dbReference type="Gene3D" id="1.20.1420.30">
    <property type="entry name" value="NCX, central ion-binding region"/>
    <property type="match status" value="2"/>
</dbReference>
<dbReference type="RefSeq" id="XP_022652588.1">
    <property type="nucleotide sequence ID" value="XM_022796853.1"/>
</dbReference>
<accession>A0A7M7JIB7</accession>